<feature type="compositionally biased region" description="Low complexity" evidence="1">
    <location>
        <begin position="1"/>
        <end position="13"/>
    </location>
</feature>
<dbReference type="EMBL" id="JAUKNN010000086">
    <property type="protein sequence ID" value="MDN8671735.1"/>
    <property type="molecule type" value="Genomic_DNA"/>
</dbReference>
<gene>
    <name evidence="2" type="ORF">Q0S36_20505</name>
</gene>
<organism evidence="2 3">
    <name type="scientific">Stenotrophomonas indicatrix</name>
    <dbReference type="NCBI Taxonomy" id="2045451"/>
    <lineage>
        <taxon>Bacteria</taxon>
        <taxon>Pseudomonadati</taxon>
        <taxon>Pseudomonadota</taxon>
        <taxon>Gammaproteobacteria</taxon>
        <taxon>Lysobacterales</taxon>
        <taxon>Lysobacteraceae</taxon>
        <taxon>Stenotrophomonas</taxon>
    </lineage>
</organism>
<reference evidence="2" key="1">
    <citation type="submission" date="2023-07" db="EMBL/GenBank/DDBJ databases">
        <title>Stenotrophomonas isolates from soil.</title>
        <authorList>
            <person name="Sharma V."/>
            <person name="Zur-Pinska J."/>
            <person name="Hay A.G."/>
        </authorList>
    </citation>
    <scope>NUCLEOTIDE SEQUENCE</scope>
    <source>
        <strain evidence="2">C2</strain>
    </source>
</reference>
<sequence length="110" mass="11750">LRPAPAEAVVPAAGRQPQRNSNSDSNSNSNGNSWERRLPGFDDLGGWAGNCNAMAGMLVGADLGPHYLSDVMNRRRNRPCLRTLATIESRCMSQIARSIATVAPPAFEAA</sequence>
<evidence type="ECO:0000313" key="2">
    <source>
        <dbReference type="EMBL" id="MDN8671735.1"/>
    </source>
</evidence>
<proteinExistence type="predicted"/>
<name>A0ABT8QIH5_9GAMM</name>
<feature type="region of interest" description="Disordered" evidence="1">
    <location>
        <begin position="1"/>
        <end position="37"/>
    </location>
</feature>
<dbReference type="Proteomes" id="UP001174315">
    <property type="component" value="Unassembled WGS sequence"/>
</dbReference>
<protein>
    <submittedName>
        <fullName evidence="2">Uncharacterized protein</fullName>
    </submittedName>
</protein>
<keyword evidence="3" id="KW-1185">Reference proteome</keyword>
<evidence type="ECO:0000313" key="3">
    <source>
        <dbReference type="Proteomes" id="UP001174315"/>
    </source>
</evidence>
<accession>A0ABT8QIH5</accession>
<evidence type="ECO:0000256" key="1">
    <source>
        <dbReference type="SAM" id="MobiDB-lite"/>
    </source>
</evidence>
<feature type="non-terminal residue" evidence="2">
    <location>
        <position position="1"/>
    </location>
</feature>
<feature type="compositionally biased region" description="Low complexity" evidence="1">
    <location>
        <begin position="20"/>
        <end position="33"/>
    </location>
</feature>
<comment type="caution">
    <text evidence="2">The sequence shown here is derived from an EMBL/GenBank/DDBJ whole genome shotgun (WGS) entry which is preliminary data.</text>
</comment>